<sequence length="97" mass="11241">MAAEANLDHQIFEHLTHEKFKQAIESDDTLNDVKKLAKKGGRYFFKNGLIYRRAPNKSDDPRIVVPTNFSEITENLPRFPTAGHMRRELAADFNCHR</sequence>
<accession>A0AAV4E1E2</accession>
<reference evidence="1 2" key="1">
    <citation type="journal article" date="2021" name="Elife">
        <title>Chloroplast acquisition without the gene transfer in kleptoplastic sea slugs, Plakobranchus ocellatus.</title>
        <authorList>
            <person name="Maeda T."/>
            <person name="Takahashi S."/>
            <person name="Yoshida T."/>
            <person name="Shimamura S."/>
            <person name="Takaki Y."/>
            <person name="Nagai Y."/>
            <person name="Toyoda A."/>
            <person name="Suzuki Y."/>
            <person name="Arimoto A."/>
            <person name="Ishii H."/>
            <person name="Satoh N."/>
            <person name="Nishiyama T."/>
            <person name="Hasebe M."/>
            <person name="Maruyama T."/>
            <person name="Minagawa J."/>
            <person name="Obokata J."/>
            <person name="Shigenobu S."/>
        </authorList>
    </citation>
    <scope>NUCLEOTIDE SEQUENCE [LARGE SCALE GENOMIC DNA]</scope>
</reference>
<proteinExistence type="predicted"/>
<comment type="caution">
    <text evidence="1">The sequence shown here is derived from an EMBL/GenBank/DDBJ whole genome shotgun (WGS) entry which is preliminary data.</text>
</comment>
<name>A0AAV4E1E2_9GAST</name>
<dbReference type="AlphaFoldDB" id="A0AAV4E1E2"/>
<gene>
    <name evidence="1" type="ORF">PoB_007665800</name>
</gene>
<organism evidence="1 2">
    <name type="scientific">Plakobranchus ocellatus</name>
    <dbReference type="NCBI Taxonomy" id="259542"/>
    <lineage>
        <taxon>Eukaryota</taxon>
        <taxon>Metazoa</taxon>
        <taxon>Spiralia</taxon>
        <taxon>Lophotrochozoa</taxon>
        <taxon>Mollusca</taxon>
        <taxon>Gastropoda</taxon>
        <taxon>Heterobranchia</taxon>
        <taxon>Euthyneura</taxon>
        <taxon>Panpulmonata</taxon>
        <taxon>Sacoglossa</taxon>
        <taxon>Placobranchoidea</taxon>
        <taxon>Plakobranchidae</taxon>
        <taxon>Plakobranchus</taxon>
    </lineage>
</organism>
<protein>
    <submittedName>
        <fullName evidence="1">Uncharacterized protein</fullName>
    </submittedName>
</protein>
<dbReference type="Proteomes" id="UP000735302">
    <property type="component" value="Unassembled WGS sequence"/>
</dbReference>
<dbReference type="EMBL" id="BLXT01008584">
    <property type="protein sequence ID" value="GFO50153.1"/>
    <property type="molecule type" value="Genomic_DNA"/>
</dbReference>
<evidence type="ECO:0000313" key="2">
    <source>
        <dbReference type="Proteomes" id="UP000735302"/>
    </source>
</evidence>
<evidence type="ECO:0000313" key="1">
    <source>
        <dbReference type="EMBL" id="GFO50153.1"/>
    </source>
</evidence>
<keyword evidence="2" id="KW-1185">Reference proteome</keyword>